<dbReference type="PANTHER" id="PTHR30466:SF1">
    <property type="entry name" value="FMN REDUCTASE (NADH) RUTF"/>
    <property type="match status" value="1"/>
</dbReference>
<dbReference type="PANTHER" id="PTHR30466">
    <property type="entry name" value="FLAVIN REDUCTASE"/>
    <property type="match status" value="1"/>
</dbReference>
<dbReference type="InterPro" id="IPR012349">
    <property type="entry name" value="Split_barrel_FMN-bd"/>
</dbReference>
<protein>
    <submittedName>
        <fullName evidence="3">NADH-FMN oxidoreductase RutF, flavin reductase (DIM6/NTAB) family</fullName>
    </submittedName>
</protein>
<dbReference type="OrthoDB" id="9792858at2"/>
<reference evidence="3 4" key="1">
    <citation type="submission" date="2016-10" db="EMBL/GenBank/DDBJ databases">
        <authorList>
            <person name="de Groot N.N."/>
        </authorList>
    </citation>
    <scope>NUCLEOTIDE SEQUENCE [LARGE SCALE GENOMIC DNA]</scope>
    <source>
        <strain evidence="3 4">CPCC 201354</strain>
    </source>
</reference>
<keyword evidence="4" id="KW-1185">Reference proteome</keyword>
<dbReference type="EMBL" id="FNCN01000001">
    <property type="protein sequence ID" value="SDF98513.1"/>
    <property type="molecule type" value="Genomic_DNA"/>
</dbReference>
<evidence type="ECO:0000313" key="4">
    <source>
        <dbReference type="Proteomes" id="UP000198923"/>
    </source>
</evidence>
<keyword evidence="1" id="KW-0560">Oxidoreductase</keyword>
<dbReference type="Pfam" id="PF01613">
    <property type="entry name" value="Flavin_Reduct"/>
    <property type="match status" value="1"/>
</dbReference>
<dbReference type="AlphaFoldDB" id="A0A1G7QJ20"/>
<dbReference type="SMART" id="SM00903">
    <property type="entry name" value="Flavin_Reduct"/>
    <property type="match status" value="1"/>
</dbReference>
<dbReference type="Proteomes" id="UP000198923">
    <property type="component" value="Unassembled WGS sequence"/>
</dbReference>
<name>A0A1G7QJ20_9ACTN</name>
<dbReference type="GO" id="GO:0010181">
    <property type="term" value="F:FMN binding"/>
    <property type="evidence" value="ECO:0007669"/>
    <property type="project" value="InterPro"/>
</dbReference>
<accession>A0A1G7QJ20</accession>
<proteinExistence type="predicted"/>
<dbReference type="InterPro" id="IPR002563">
    <property type="entry name" value="Flavin_Rdtase-like_dom"/>
</dbReference>
<dbReference type="GO" id="GO:0006208">
    <property type="term" value="P:pyrimidine nucleobase catabolic process"/>
    <property type="evidence" value="ECO:0007669"/>
    <property type="project" value="TreeGrafter"/>
</dbReference>
<feature type="domain" description="Flavin reductase like" evidence="2">
    <location>
        <begin position="1"/>
        <end position="142"/>
    </location>
</feature>
<gene>
    <name evidence="3" type="ORF">SAMN05421505_10110</name>
</gene>
<evidence type="ECO:0000313" key="3">
    <source>
        <dbReference type="EMBL" id="SDF98513.1"/>
    </source>
</evidence>
<dbReference type="InterPro" id="IPR050268">
    <property type="entry name" value="NADH-dep_flavin_reductase"/>
</dbReference>
<sequence>MARVCTPVCVATTLDRGRPHGTTVSAFTSLSMSPPMVLMALDRGSDLLALIRRTGRLGLNILAGGQSDLALCFARKGADKFADAEWSAESGAARLAGAAAWVGCAVSDLIDGGDHVIVLGTVLRAEAADAAPLTYHARTFGTHCPNADCLNAACACSRGV</sequence>
<dbReference type="Gene3D" id="2.30.110.10">
    <property type="entry name" value="Electron Transport, Fmn-binding Protein, Chain A"/>
    <property type="match status" value="1"/>
</dbReference>
<evidence type="ECO:0000259" key="2">
    <source>
        <dbReference type="SMART" id="SM00903"/>
    </source>
</evidence>
<dbReference type="GO" id="GO:0042602">
    <property type="term" value="F:riboflavin reductase (NADPH) activity"/>
    <property type="evidence" value="ECO:0007669"/>
    <property type="project" value="TreeGrafter"/>
</dbReference>
<dbReference type="SUPFAM" id="SSF50475">
    <property type="entry name" value="FMN-binding split barrel"/>
    <property type="match status" value="1"/>
</dbReference>
<dbReference type="STRING" id="504805.SAMN05421505_10110"/>
<evidence type="ECO:0000256" key="1">
    <source>
        <dbReference type="ARBA" id="ARBA00023002"/>
    </source>
</evidence>
<organism evidence="3 4">
    <name type="scientific">Sinosporangium album</name>
    <dbReference type="NCBI Taxonomy" id="504805"/>
    <lineage>
        <taxon>Bacteria</taxon>
        <taxon>Bacillati</taxon>
        <taxon>Actinomycetota</taxon>
        <taxon>Actinomycetes</taxon>
        <taxon>Streptosporangiales</taxon>
        <taxon>Streptosporangiaceae</taxon>
        <taxon>Sinosporangium</taxon>
    </lineage>
</organism>